<feature type="chain" id="PRO_5004734226" evidence="1">
    <location>
        <begin position="19"/>
        <end position="121"/>
    </location>
</feature>
<organism evidence="2">
    <name type="scientific">Ixodes ricinus</name>
    <name type="common">Common tick</name>
    <name type="synonym">Acarus ricinus</name>
    <dbReference type="NCBI Taxonomy" id="34613"/>
    <lineage>
        <taxon>Eukaryota</taxon>
        <taxon>Metazoa</taxon>
        <taxon>Ecdysozoa</taxon>
        <taxon>Arthropoda</taxon>
        <taxon>Chelicerata</taxon>
        <taxon>Arachnida</taxon>
        <taxon>Acari</taxon>
        <taxon>Parasitiformes</taxon>
        <taxon>Ixodida</taxon>
        <taxon>Ixodoidea</taxon>
        <taxon>Ixodidae</taxon>
        <taxon>Ixodinae</taxon>
        <taxon>Ixodes</taxon>
    </lineage>
</organism>
<name>V5GP77_IXORI</name>
<reference evidence="2" key="1">
    <citation type="journal article" date="2015" name="Sci. Rep.">
        <title>Tissue- and time-dependent transcription in Ixodes ricinus salivary glands and midguts when blood feeding on the vertebrate host.</title>
        <authorList>
            <person name="Kotsyfakis M."/>
            <person name="Schwarz A."/>
            <person name="Erhart J."/>
            <person name="Ribeiro J.M."/>
        </authorList>
    </citation>
    <scope>NUCLEOTIDE SEQUENCE</scope>
    <source>
        <tissue evidence="2">Salivary gland and midgut</tissue>
    </source>
</reference>
<evidence type="ECO:0000313" key="2">
    <source>
        <dbReference type="EMBL" id="JAB72195.1"/>
    </source>
</evidence>
<sequence>MMPPIVPLVLWTSTLLAASSLLAVTSNSTNLGPSGTRKYNACSLIKDGNYRADSSALNTSADRYLYKYCYAHHIGLSTRVSGTALKDNKCCRVCCNITVYLPPYARHLLFDQKSTVWISMW</sequence>
<accession>V5GP77</accession>
<feature type="signal peptide" evidence="1">
    <location>
        <begin position="1"/>
        <end position="18"/>
    </location>
</feature>
<dbReference type="EMBL" id="GANP01012273">
    <property type="protein sequence ID" value="JAB72195.1"/>
    <property type="molecule type" value="mRNA"/>
</dbReference>
<keyword evidence="1" id="KW-0732">Signal</keyword>
<dbReference type="AlphaFoldDB" id="V5GP77"/>
<evidence type="ECO:0000256" key="1">
    <source>
        <dbReference type="SAM" id="SignalP"/>
    </source>
</evidence>
<proteinExistence type="evidence at transcript level"/>
<protein>
    <submittedName>
        <fullName evidence="2">Putative salivary secreted peptide</fullName>
    </submittedName>
</protein>